<organism evidence="7 8">
    <name type="scientific">Pandoraea communis</name>
    <dbReference type="NCBI Taxonomy" id="2508297"/>
    <lineage>
        <taxon>Bacteria</taxon>
        <taxon>Pseudomonadati</taxon>
        <taxon>Pseudomonadota</taxon>
        <taxon>Betaproteobacteria</taxon>
        <taxon>Burkholderiales</taxon>
        <taxon>Burkholderiaceae</taxon>
        <taxon>Pandoraea</taxon>
    </lineage>
</organism>
<dbReference type="SUPFAM" id="SSF46785">
    <property type="entry name" value="Winged helix' DNA-binding domain"/>
    <property type="match status" value="1"/>
</dbReference>
<dbReference type="SMART" id="SM00345">
    <property type="entry name" value="HTH_GNTR"/>
    <property type="match status" value="1"/>
</dbReference>
<evidence type="ECO:0000256" key="1">
    <source>
        <dbReference type="ARBA" id="ARBA00005384"/>
    </source>
</evidence>
<dbReference type="InterPro" id="IPR036390">
    <property type="entry name" value="WH_DNA-bd_sf"/>
</dbReference>
<dbReference type="InterPro" id="IPR000524">
    <property type="entry name" value="Tscrpt_reg_HTH_GntR"/>
</dbReference>
<dbReference type="InterPro" id="IPR015424">
    <property type="entry name" value="PyrdxlP-dep_Trfase"/>
</dbReference>
<dbReference type="EMBL" id="CABPSJ010000007">
    <property type="protein sequence ID" value="VVE47065.1"/>
    <property type="molecule type" value="Genomic_DNA"/>
</dbReference>
<feature type="domain" description="HTH gntR-type" evidence="6">
    <location>
        <begin position="20"/>
        <end position="88"/>
    </location>
</feature>
<evidence type="ECO:0000256" key="5">
    <source>
        <dbReference type="ARBA" id="ARBA00023163"/>
    </source>
</evidence>
<keyword evidence="3" id="KW-0805">Transcription regulation</keyword>
<dbReference type="Proteomes" id="UP000337189">
    <property type="component" value="Unassembled WGS sequence"/>
</dbReference>
<dbReference type="PANTHER" id="PTHR46577:SF1">
    <property type="entry name" value="HTH-TYPE TRANSCRIPTIONAL REGULATORY PROTEIN GABR"/>
    <property type="match status" value="1"/>
</dbReference>
<dbReference type="InterPro" id="IPR015421">
    <property type="entry name" value="PyrdxlP-dep_Trfase_major"/>
</dbReference>
<evidence type="ECO:0000313" key="8">
    <source>
        <dbReference type="Proteomes" id="UP000337189"/>
    </source>
</evidence>
<dbReference type="InterPro" id="IPR036388">
    <property type="entry name" value="WH-like_DNA-bd_sf"/>
</dbReference>
<dbReference type="AlphaFoldDB" id="A0A5E4YFD7"/>
<evidence type="ECO:0000313" key="7">
    <source>
        <dbReference type="EMBL" id="VVE47065.1"/>
    </source>
</evidence>
<dbReference type="InterPro" id="IPR004839">
    <property type="entry name" value="Aminotransferase_I/II_large"/>
</dbReference>
<reference evidence="7 8" key="1">
    <citation type="submission" date="2019-08" db="EMBL/GenBank/DDBJ databases">
        <authorList>
            <person name="Peeters C."/>
        </authorList>
    </citation>
    <scope>NUCLEOTIDE SEQUENCE [LARGE SCALE GENOMIC DNA]</scope>
    <source>
        <strain evidence="7 8">LMG 31110</strain>
    </source>
</reference>
<accession>A0A5E4YFD7</accession>
<dbReference type="GO" id="GO:0030170">
    <property type="term" value="F:pyridoxal phosphate binding"/>
    <property type="evidence" value="ECO:0007669"/>
    <property type="project" value="InterPro"/>
</dbReference>
<evidence type="ECO:0000259" key="6">
    <source>
        <dbReference type="PROSITE" id="PS50949"/>
    </source>
</evidence>
<keyword evidence="4 7" id="KW-0238">DNA-binding</keyword>
<dbReference type="OrthoDB" id="9804020at2"/>
<dbReference type="PANTHER" id="PTHR46577">
    <property type="entry name" value="HTH-TYPE TRANSCRIPTIONAL REGULATORY PROTEIN GABR"/>
    <property type="match status" value="1"/>
</dbReference>
<name>A0A5E4YFD7_9BURK</name>
<dbReference type="CDD" id="cd07377">
    <property type="entry name" value="WHTH_GntR"/>
    <property type="match status" value="1"/>
</dbReference>
<evidence type="ECO:0000256" key="3">
    <source>
        <dbReference type="ARBA" id="ARBA00023015"/>
    </source>
</evidence>
<proteinExistence type="inferred from homology"/>
<sequence>MKEVLLSDLLSSALSRDSVHSLQRQIYEVVRRAVLDHTLVPGQKIPSSRQLALELGISRITVSLAYDRLVTESYLTAMSGSGTFVAQTGAMPRTAPDQTAPAKPWTSLSRRGEQLAKGPGGIPYHAGAFVPGVADATMFPFHIWKRLLTRHIARANLPLSGYAMEGAGYLPLREAIANYLGISRSVVCDPSQVVITSGTHQSIDLCARLLTDVGDRVLVENPCHWAFPSVLAAAGLHVDPLVLDDQGANLRASKLSKRTRLAAVSPSHQYPTGVVMPLSRRLALLERARKLGLWILEDDYDSEFRYDGAPLPSLQGLDTDGHVIYMGTFSKATFPGMRMSYMVVPQHLARSFSAACVEIYRPGQLHTQAALADLISEGHLSQHIRRMRVEYAARQQLMRDVIEQEIGDALTLSSAKSGLHVFGRLGKEVQIQRLRDEATRLGLILGKPRLVSDAPSPNRNAIVLGFGGVSMEAIGPGVKRLAQAIEMASKPSHR</sequence>
<dbReference type="PROSITE" id="PS50949">
    <property type="entry name" value="HTH_GNTR"/>
    <property type="match status" value="1"/>
</dbReference>
<dbReference type="Gene3D" id="1.10.10.10">
    <property type="entry name" value="Winged helix-like DNA-binding domain superfamily/Winged helix DNA-binding domain"/>
    <property type="match status" value="1"/>
</dbReference>
<dbReference type="InterPro" id="IPR051446">
    <property type="entry name" value="HTH_trans_reg/aminotransferase"/>
</dbReference>
<dbReference type="CDD" id="cd00609">
    <property type="entry name" value="AAT_like"/>
    <property type="match status" value="1"/>
</dbReference>
<dbReference type="GO" id="GO:0003700">
    <property type="term" value="F:DNA-binding transcription factor activity"/>
    <property type="evidence" value="ECO:0007669"/>
    <property type="project" value="InterPro"/>
</dbReference>
<dbReference type="Gene3D" id="3.40.640.10">
    <property type="entry name" value="Type I PLP-dependent aspartate aminotransferase-like (Major domain)"/>
    <property type="match status" value="1"/>
</dbReference>
<gene>
    <name evidence="7" type="ORF">PCO31110_04527</name>
</gene>
<dbReference type="SUPFAM" id="SSF53383">
    <property type="entry name" value="PLP-dependent transferases"/>
    <property type="match status" value="1"/>
</dbReference>
<evidence type="ECO:0000256" key="4">
    <source>
        <dbReference type="ARBA" id="ARBA00023125"/>
    </source>
</evidence>
<dbReference type="Pfam" id="PF00155">
    <property type="entry name" value="Aminotran_1_2"/>
    <property type="match status" value="1"/>
</dbReference>
<keyword evidence="2" id="KW-0663">Pyridoxal phosphate</keyword>
<dbReference type="Pfam" id="PF00392">
    <property type="entry name" value="GntR"/>
    <property type="match status" value="1"/>
</dbReference>
<keyword evidence="5" id="KW-0804">Transcription</keyword>
<evidence type="ECO:0000256" key="2">
    <source>
        <dbReference type="ARBA" id="ARBA00022898"/>
    </source>
</evidence>
<protein>
    <submittedName>
        <fullName evidence="7">DNA-binding protein</fullName>
    </submittedName>
</protein>
<dbReference type="RefSeq" id="WP_150691424.1">
    <property type="nucleotide sequence ID" value="NZ_CABPSJ010000007.1"/>
</dbReference>
<dbReference type="GO" id="GO:0003677">
    <property type="term" value="F:DNA binding"/>
    <property type="evidence" value="ECO:0007669"/>
    <property type="project" value="UniProtKB-KW"/>
</dbReference>
<comment type="similarity">
    <text evidence="1">In the C-terminal section; belongs to the class-I pyridoxal-phosphate-dependent aminotransferase family.</text>
</comment>